<dbReference type="PANTHER" id="PTHR11476">
    <property type="entry name" value="HISTIDYL-TRNA SYNTHETASE"/>
    <property type="match status" value="1"/>
</dbReference>
<evidence type="ECO:0000256" key="21">
    <source>
        <dbReference type="ARBA" id="ARBA00023170"/>
    </source>
</evidence>
<dbReference type="FunFam" id="1.10.510.10:FF:000480">
    <property type="entry name" value="Pollen receptor-like kinase 1"/>
    <property type="match status" value="1"/>
</dbReference>
<dbReference type="InterPro" id="IPR015807">
    <property type="entry name" value="His-tRNA-ligase"/>
</dbReference>
<keyword evidence="31" id="KW-1185">Reference proteome</keyword>
<keyword evidence="9" id="KW-0433">Leucine-rich repeat</keyword>
<dbReference type="SUPFAM" id="SSF52058">
    <property type="entry name" value="L domain-like"/>
    <property type="match status" value="1"/>
</dbReference>
<dbReference type="EC" id="6.1.1.21" evidence="5"/>
<evidence type="ECO:0000256" key="19">
    <source>
        <dbReference type="ARBA" id="ARBA00023136"/>
    </source>
</evidence>
<dbReference type="Gene3D" id="1.20.200.10">
    <property type="entry name" value="Fumarase/aspartase (Central domain)"/>
    <property type="match status" value="1"/>
</dbReference>
<dbReference type="GO" id="GO:0004674">
    <property type="term" value="F:protein serine/threonine kinase activity"/>
    <property type="evidence" value="ECO:0007669"/>
    <property type="project" value="UniProtKB-EC"/>
</dbReference>
<dbReference type="Proteomes" id="UP000626092">
    <property type="component" value="Unassembled WGS sequence"/>
</dbReference>
<evidence type="ECO:0000256" key="22">
    <source>
        <dbReference type="ARBA" id="ARBA00030619"/>
    </source>
</evidence>
<dbReference type="SUPFAM" id="SSF56112">
    <property type="entry name" value="Protein kinase-like (PK-like)"/>
    <property type="match status" value="1"/>
</dbReference>
<dbReference type="SUPFAM" id="SSF52954">
    <property type="entry name" value="Class II aaRS ABD-related"/>
    <property type="match status" value="1"/>
</dbReference>
<dbReference type="InterPro" id="IPR006195">
    <property type="entry name" value="aa-tRNA-synth_II"/>
</dbReference>
<dbReference type="FunFam" id="3.40.50.800:FF:000012">
    <property type="entry name" value="Histidine--tRNA ligase, cytoplasmic"/>
    <property type="match status" value="1"/>
</dbReference>
<dbReference type="CDD" id="cd00859">
    <property type="entry name" value="HisRS_anticodon"/>
    <property type="match status" value="1"/>
</dbReference>
<evidence type="ECO:0000256" key="11">
    <source>
        <dbReference type="ARBA" id="ARBA00022692"/>
    </source>
</evidence>
<evidence type="ECO:0000256" key="18">
    <source>
        <dbReference type="ARBA" id="ARBA00022989"/>
    </source>
</evidence>
<dbReference type="HAMAP" id="MF_00127">
    <property type="entry name" value="His_tRNA_synth"/>
    <property type="match status" value="1"/>
</dbReference>
<dbReference type="InterPro" id="IPR001245">
    <property type="entry name" value="Ser-Thr/Tyr_kinase_cat_dom"/>
</dbReference>
<dbReference type="GO" id="GO:0006952">
    <property type="term" value="P:defense response"/>
    <property type="evidence" value="ECO:0007669"/>
    <property type="project" value="UniProtKB-ARBA"/>
</dbReference>
<sequence>MAVEGREVTVITVGGKGASLSSHSVFAIANNLAQVRIDSSSLDRLSNQKNNKNQQPPPPAKFTFSLLKNLSPQEARASLLLLLNKLLLSSSASSAGIRPHLPLLISDTLNNGNNNNPNPSASQTLDLDNAYDVTNEELLVLEKSSLFILDGICAILDHQSSALSSIVDAVAALSCEASGADVSAFSSIDFGDGSSANKDEIAVASDLKVFLNGSKLLGKLECEAVSEIPQLHGTFREIARLVHSRTRVELNSPVVFAKVGNKGVSTSGGTAKALATAFLTLSEALRHLGNCSWTRAKLSIDAISNVDLRSSLMEMFNRECPRADSLGNLFLSSSEASFGGQYITFFHELNGLSEMVRKIVYWEAITAFVSLEGSEIIDKVQGNAPSSVEMNVKSDKKSEKRKKVLGKGTTVLMQFIRDKLWSGVGEAVDRSALLEKWVQDLLSLLDPTHSDFGTLLLKVKEIVESNESRRLPKLPKGTRDFAKEQMAIREKAFSIIMEVFKRHGAMALDTPAFELRETLMGKYGEDSKLIYDLADQGGELCSLRYDLTVPFARYVAMNGITSFKRYQIAKVYRRDNPSKGRYREFYQCDFDIAGQYETMGPDFEVVKVMTELLDELNIGDYEIKLNHRKLLDGMLDICGVPSNKFRTICSSIDKLDKQSFEQIRKEMVEEKGLTVLIADKIGTFVKERGSPLELLSKLKQEGSQFLKNEGSRMALNELEVLFKALEKSKCIGKVVFDLSLARGLDYYTGVIFEAVFKGATQVGSIAAGGRYDNLIGMFGTKQVPAVGVSLGIERVFTIMEQLHKEQNQVTRATETQVLVAILGDDLSLAAELVSELWRARVKAEYMVSKRVTKHFERAKASKIPLMVFVGEREVNEGVVKLKDVEAATEDEIRREILVEELQRRLILYTIYFRLLMRKIVVIMGEERSAEGSSIEEKELFRVVFILETTPVMGAHAAPHVHAPTLTTFFSTKTDRLVNILCQNLIILFLLSSSTIVAASDADVLLKFKDGLSNNVDALGSWNNSTSPCSGNYANWIGVLCTDGDIWGLQLENMGLTGDIDVDALLLLPHLRTLSFMNNKFDSDFPDFYKLGALKSLFLSNNQFSGSIPDNAFAGMASLKKLYLSHNAFQGNVPTSLAQLPKLIELRLEGNQFTGLLPNFQQKDLKDVNVSYNQLEGPIPPALINVSPTSFSGNKDLCGKPLDSVCKSSELNPDPPNSSSNVPSPSSIPTLEHAPNKKTSTLKIAMIVIACGVALAAIIVLLIIYCRSRNQTSQLGRPESSSYKHSTSLAAAASLHTAGLVKPTELSRRSSKKAAAAAELGKLSFVRDDRERFDLQDLLRASAEVLGSGNFGSSYKAVLLDGQAVVVKRFKLMNNVGREEFHEHMRRLGRLRHPNLLPLVAYYYRKEEKLLVFDFVHNGSLASHLHGNHSVEQPGLDWPARLKIVKGVARGLVHLQSELPSLIVAHGHLKSSNVLLNEVFEPLLMDYTLAPLVNQEHAQQILVAYKSPEYAQHGRTTKKTDVWSLGILILEILTGKFPANYLAQGTGNLASWVDSIVKDQETARVFDEEMGSYAKNGTAEEEEMLRLFRIGVACCQEDVEKRLDLKEAVEKIEQLKDSNSDIVVDDHV</sequence>
<comment type="catalytic activity">
    <reaction evidence="25">
        <text>L-seryl-[protein] + ATP = O-phospho-L-seryl-[protein] + ADP + H(+)</text>
        <dbReference type="Rhea" id="RHEA:17989"/>
        <dbReference type="Rhea" id="RHEA-COMP:9863"/>
        <dbReference type="Rhea" id="RHEA-COMP:11604"/>
        <dbReference type="ChEBI" id="CHEBI:15378"/>
        <dbReference type="ChEBI" id="CHEBI:29999"/>
        <dbReference type="ChEBI" id="CHEBI:30616"/>
        <dbReference type="ChEBI" id="CHEBI:83421"/>
        <dbReference type="ChEBI" id="CHEBI:456216"/>
        <dbReference type="EC" id="2.7.11.1"/>
    </reaction>
</comment>
<dbReference type="Pfam" id="PF07714">
    <property type="entry name" value="PK_Tyr_Ser-Thr"/>
    <property type="match status" value="1"/>
</dbReference>
<dbReference type="OrthoDB" id="1906957at2759"/>
<evidence type="ECO:0000259" key="29">
    <source>
        <dbReference type="PROSITE" id="PS50862"/>
    </source>
</evidence>
<evidence type="ECO:0000256" key="3">
    <source>
        <dbReference type="ARBA" id="ARBA00008684"/>
    </source>
</evidence>
<dbReference type="GO" id="GO:0006427">
    <property type="term" value="P:histidyl-tRNA aminoacylation"/>
    <property type="evidence" value="ECO:0007669"/>
    <property type="project" value="InterPro"/>
</dbReference>
<evidence type="ECO:0000256" key="4">
    <source>
        <dbReference type="ARBA" id="ARBA00012513"/>
    </source>
</evidence>
<dbReference type="InterPro" id="IPR000719">
    <property type="entry name" value="Prot_kinase_dom"/>
</dbReference>
<keyword evidence="14" id="KW-0547">Nucleotide-binding</keyword>
<dbReference type="InterPro" id="IPR032675">
    <property type="entry name" value="LRR_dom_sf"/>
</dbReference>
<dbReference type="FunFam" id="3.30.930.10:FF:000061">
    <property type="entry name" value="Histidine--tRNA ligase, cytoplasmic"/>
    <property type="match status" value="1"/>
</dbReference>
<dbReference type="Gene3D" id="3.40.50.800">
    <property type="entry name" value="Anticodon-binding domain"/>
    <property type="match status" value="1"/>
</dbReference>
<dbReference type="GO" id="GO:0005829">
    <property type="term" value="C:cytosol"/>
    <property type="evidence" value="ECO:0007669"/>
    <property type="project" value="TreeGrafter"/>
</dbReference>
<keyword evidence="13" id="KW-0677">Repeat</keyword>
<dbReference type="SMART" id="SM00220">
    <property type="entry name" value="S_TKc"/>
    <property type="match status" value="1"/>
</dbReference>
<evidence type="ECO:0000256" key="8">
    <source>
        <dbReference type="ARBA" id="ARBA00022598"/>
    </source>
</evidence>
<keyword evidence="16" id="KW-0067">ATP-binding</keyword>
<comment type="similarity">
    <text evidence="2">Belongs to the class-II aminoacyl-tRNA synthetase family.</text>
</comment>
<dbReference type="FunFam" id="3.30.200.20:FF:000307">
    <property type="entry name" value="pollen receptor-like kinase 1"/>
    <property type="match status" value="1"/>
</dbReference>
<accession>A0A834LJK0</accession>
<evidence type="ECO:0000256" key="13">
    <source>
        <dbReference type="ARBA" id="ARBA00022737"/>
    </source>
</evidence>
<evidence type="ECO:0000256" key="27">
    <source>
        <dbReference type="SAM" id="Phobius"/>
    </source>
</evidence>
<dbReference type="CDD" id="cd00773">
    <property type="entry name" value="HisRS-like_core"/>
    <property type="match status" value="1"/>
</dbReference>
<dbReference type="Pfam" id="PF08263">
    <property type="entry name" value="LRRNT_2"/>
    <property type="match status" value="1"/>
</dbReference>
<keyword evidence="8" id="KW-0436">Ligase</keyword>
<gene>
    <name evidence="30" type="ORF">RHSIM_Rhsim08G0251700</name>
</gene>
<evidence type="ECO:0000256" key="23">
    <source>
        <dbReference type="ARBA" id="ARBA00047639"/>
    </source>
</evidence>
<evidence type="ECO:0000313" key="31">
    <source>
        <dbReference type="Proteomes" id="UP000626092"/>
    </source>
</evidence>
<feature type="region of interest" description="Disordered" evidence="26">
    <location>
        <begin position="1207"/>
        <end position="1233"/>
    </location>
</feature>
<dbReference type="Pfam" id="PF13855">
    <property type="entry name" value="LRR_8"/>
    <property type="match status" value="1"/>
</dbReference>
<evidence type="ECO:0000256" key="7">
    <source>
        <dbReference type="ARBA" id="ARBA00022553"/>
    </source>
</evidence>
<evidence type="ECO:0000256" key="20">
    <source>
        <dbReference type="ARBA" id="ARBA00023146"/>
    </source>
</evidence>
<organism evidence="30 31">
    <name type="scientific">Rhododendron simsii</name>
    <name type="common">Sims's rhododendron</name>
    <dbReference type="NCBI Taxonomy" id="118357"/>
    <lineage>
        <taxon>Eukaryota</taxon>
        <taxon>Viridiplantae</taxon>
        <taxon>Streptophyta</taxon>
        <taxon>Embryophyta</taxon>
        <taxon>Tracheophyta</taxon>
        <taxon>Spermatophyta</taxon>
        <taxon>Magnoliopsida</taxon>
        <taxon>eudicotyledons</taxon>
        <taxon>Gunneridae</taxon>
        <taxon>Pentapetalae</taxon>
        <taxon>asterids</taxon>
        <taxon>Ericales</taxon>
        <taxon>Ericaceae</taxon>
        <taxon>Ericoideae</taxon>
        <taxon>Rhodoreae</taxon>
        <taxon>Rhododendron</taxon>
    </lineage>
</organism>
<dbReference type="PROSITE" id="PS50011">
    <property type="entry name" value="PROTEIN_KINASE_DOM"/>
    <property type="match status" value="1"/>
</dbReference>
<dbReference type="SUPFAM" id="SSF55681">
    <property type="entry name" value="Class II aaRS and biotin synthetases"/>
    <property type="match status" value="1"/>
</dbReference>
<evidence type="ECO:0000256" key="9">
    <source>
        <dbReference type="ARBA" id="ARBA00022614"/>
    </source>
</evidence>
<evidence type="ECO:0000256" key="2">
    <source>
        <dbReference type="ARBA" id="ARBA00008226"/>
    </source>
</evidence>
<dbReference type="Gene3D" id="3.30.200.20">
    <property type="entry name" value="Phosphorylase Kinase, domain 1"/>
    <property type="match status" value="1"/>
</dbReference>
<reference evidence="30" key="1">
    <citation type="submission" date="2019-11" db="EMBL/GenBank/DDBJ databases">
        <authorList>
            <person name="Liu Y."/>
            <person name="Hou J."/>
            <person name="Li T.-Q."/>
            <person name="Guan C.-H."/>
            <person name="Wu X."/>
            <person name="Wu H.-Z."/>
            <person name="Ling F."/>
            <person name="Zhang R."/>
            <person name="Shi X.-G."/>
            <person name="Ren J.-P."/>
            <person name="Chen E.-F."/>
            <person name="Sun J.-M."/>
        </authorList>
    </citation>
    <scope>NUCLEOTIDE SEQUENCE</scope>
    <source>
        <strain evidence="30">Adult_tree_wgs_1</strain>
        <tissue evidence="30">Leaves</tissue>
    </source>
</reference>
<keyword evidence="12" id="KW-0732">Signal</keyword>
<keyword evidence="11 27" id="KW-0812">Transmembrane</keyword>
<evidence type="ECO:0000256" key="1">
    <source>
        <dbReference type="ARBA" id="ARBA00004167"/>
    </source>
</evidence>
<dbReference type="GO" id="GO:0051707">
    <property type="term" value="P:response to other organism"/>
    <property type="evidence" value="ECO:0007669"/>
    <property type="project" value="UniProtKB-ARBA"/>
</dbReference>
<feature type="domain" description="Protein kinase" evidence="28">
    <location>
        <begin position="1339"/>
        <end position="1614"/>
    </location>
</feature>
<dbReference type="GO" id="GO:0005739">
    <property type="term" value="C:mitochondrion"/>
    <property type="evidence" value="ECO:0007669"/>
    <property type="project" value="TreeGrafter"/>
</dbReference>
<dbReference type="SMART" id="SM00369">
    <property type="entry name" value="LRR_TYP"/>
    <property type="match status" value="3"/>
</dbReference>
<evidence type="ECO:0000256" key="16">
    <source>
        <dbReference type="ARBA" id="ARBA00022840"/>
    </source>
</evidence>
<dbReference type="SUPFAM" id="SSF48557">
    <property type="entry name" value="L-aspartase-like"/>
    <property type="match status" value="1"/>
</dbReference>
<comment type="catalytic activity">
    <reaction evidence="23">
        <text>tRNA(His) + L-histidine + ATP = L-histidyl-tRNA(His) + AMP + diphosphate + H(+)</text>
        <dbReference type="Rhea" id="RHEA:17313"/>
        <dbReference type="Rhea" id="RHEA-COMP:9665"/>
        <dbReference type="Rhea" id="RHEA-COMP:9689"/>
        <dbReference type="ChEBI" id="CHEBI:15378"/>
        <dbReference type="ChEBI" id="CHEBI:30616"/>
        <dbReference type="ChEBI" id="CHEBI:33019"/>
        <dbReference type="ChEBI" id="CHEBI:57595"/>
        <dbReference type="ChEBI" id="CHEBI:78442"/>
        <dbReference type="ChEBI" id="CHEBI:78527"/>
        <dbReference type="ChEBI" id="CHEBI:456215"/>
        <dbReference type="EC" id="6.1.1.21"/>
    </reaction>
</comment>
<evidence type="ECO:0000256" key="15">
    <source>
        <dbReference type="ARBA" id="ARBA00022777"/>
    </source>
</evidence>
<protein>
    <recommendedName>
        <fullName evidence="6">Histidine--tRNA ligase, cytoplasmic</fullName>
        <ecNumber evidence="4">2.7.11.1</ecNumber>
        <ecNumber evidence="5">6.1.1.21</ecNumber>
    </recommendedName>
    <alternativeName>
        <fullName evidence="22">Histidyl-tRNA synthetase</fullName>
    </alternativeName>
</protein>
<dbReference type="InterPro" id="IPR013210">
    <property type="entry name" value="LRR_N_plant-typ"/>
</dbReference>
<dbReference type="GO" id="GO:0016020">
    <property type="term" value="C:membrane"/>
    <property type="evidence" value="ECO:0007669"/>
    <property type="project" value="UniProtKB-SubCell"/>
</dbReference>
<dbReference type="GO" id="GO:0032543">
    <property type="term" value="P:mitochondrial translation"/>
    <property type="evidence" value="ECO:0007669"/>
    <property type="project" value="TreeGrafter"/>
</dbReference>
<dbReference type="InterPro" id="IPR036621">
    <property type="entry name" value="Anticodon-bd_dom_sf"/>
</dbReference>
<dbReference type="InterPro" id="IPR003591">
    <property type="entry name" value="Leu-rich_rpt_typical-subtyp"/>
</dbReference>
<dbReference type="Gene3D" id="1.10.510.10">
    <property type="entry name" value="Transferase(Phosphotransferase) domain 1"/>
    <property type="match status" value="1"/>
</dbReference>
<feature type="compositionally biased region" description="Low complexity" evidence="26">
    <location>
        <begin position="1207"/>
        <end position="1228"/>
    </location>
</feature>
<evidence type="ECO:0000256" key="12">
    <source>
        <dbReference type="ARBA" id="ARBA00022729"/>
    </source>
</evidence>
<evidence type="ECO:0000313" key="30">
    <source>
        <dbReference type="EMBL" id="KAF7136434.1"/>
    </source>
</evidence>
<evidence type="ECO:0000256" key="6">
    <source>
        <dbReference type="ARBA" id="ARBA00015302"/>
    </source>
</evidence>
<comment type="subcellular location">
    <subcellularLocation>
        <location evidence="1">Membrane</location>
        <topology evidence="1">Single-pass membrane protein</topology>
    </subcellularLocation>
</comment>
<dbReference type="Pfam" id="PF03129">
    <property type="entry name" value="HGTP_anticodon"/>
    <property type="match status" value="1"/>
</dbReference>
<keyword evidence="18 27" id="KW-1133">Transmembrane helix</keyword>
<comment type="similarity">
    <text evidence="3">Belongs to the protein kinase superfamily. Ser/Thr protein kinase family.</text>
</comment>
<dbReference type="PROSITE" id="PS50862">
    <property type="entry name" value="AA_TRNA_LIGASE_II"/>
    <property type="match status" value="1"/>
</dbReference>
<feature type="domain" description="Aminoacyl-transfer RNA synthetases class-II family profile" evidence="29">
    <location>
        <begin position="451"/>
        <end position="803"/>
    </location>
</feature>
<keyword evidence="10" id="KW-0808">Transferase</keyword>
<evidence type="ECO:0000256" key="25">
    <source>
        <dbReference type="ARBA" id="ARBA00048679"/>
    </source>
</evidence>
<keyword evidence="20" id="KW-0030">Aminoacyl-tRNA synthetase</keyword>
<dbReference type="NCBIfam" id="TIGR00442">
    <property type="entry name" value="hisS"/>
    <property type="match status" value="1"/>
</dbReference>
<feature type="transmembrane region" description="Helical" evidence="27">
    <location>
        <begin position="1243"/>
        <end position="1264"/>
    </location>
</feature>
<dbReference type="InterPro" id="IPR033656">
    <property type="entry name" value="HisRS_anticodon"/>
</dbReference>
<keyword evidence="15" id="KW-0418">Kinase</keyword>
<dbReference type="Pfam" id="PF13393">
    <property type="entry name" value="tRNA-synt_His"/>
    <property type="match status" value="1"/>
</dbReference>
<dbReference type="InterPro" id="IPR041715">
    <property type="entry name" value="HisRS-like_core"/>
</dbReference>
<keyword evidence="7" id="KW-0597">Phosphoprotein</keyword>
<evidence type="ECO:0000256" key="10">
    <source>
        <dbReference type="ARBA" id="ARBA00022679"/>
    </source>
</evidence>
<keyword evidence="17" id="KW-0648">Protein biosynthesis</keyword>
<evidence type="ECO:0000256" key="14">
    <source>
        <dbReference type="ARBA" id="ARBA00022741"/>
    </source>
</evidence>
<dbReference type="EMBL" id="WJXA01000008">
    <property type="protein sequence ID" value="KAF7136434.1"/>
    <property type="molecule type" value="Genomic_DNA"/>
</dbReference>
<name>A0A834LJK0_RHOSS</name>
<evidence type="ECO:0000256" key="24">
    <source>
        <dbReference type="ARBA" id="ARBA00047899"/>
    </source>
</evidence>
<dbReference type="GO" id="GO:0003723">
    <property type="term" value="F:RNA binding"/>
    <property type="evidence" value="ECO:0007669"/>
    <property type="project" value="TreeGrafter"/>
</dbReference>
<evidence type="ECO:0000259" key="28">
    <source>
        <dbReference type="PROSITE" id="PS50011"/>
    </source>
</evidence>
<comment type="caution">
    <text evidence="30">The sequence shown here is derived from an EMBL/GenBank/DDBJ whole genome shotgun (WGS) entry which is preliminary data.</text>
</comment>
<keyword evidence="21" id="KW-0675">Receptor</keyword>
<dbReference type="InterPro" id="IPR004154">
    <property type="entry name" value="Anticodon-bd"/>
</dbReference>
<evidence type="ECO:0000256" key="5">
    <source>
        <dbReference type="ARBA" id="ARBA00012815"/>
    </source>
</evidence>
<dbReference type="InterPro" id="IPR001611">
    <property type="entry name" value="Leu-rich_rpt"/>
</dbReference>
<dbReference type="GO" id="GO:0004821">
    <property type="term" value="F:histidine-tRNA ligase activity"/>
    <property type="evidence" value="ECO:0007669"/>
    <property type="project" value="UniProtKB-EC"/>
</dbReference>
<dbReference type="GO" id="GO:0005524">
    <property type="term" value="F:ATP binding"/>
    <property type="evidence" value="ECO:0007669"/>
    <property type="project" value="UniProtKB-KW"/>
</dbReference>
<dbReference type="InterPro" id="IPR045864">
    <property type="entry name" value="aa-tRNA-synth_II/BPL/LPL"/>
</dbReference>
<dbReference type="EC" id="2.7.11.1" evidence="4"/>
<comment type="catalytic activity">
    <reaction evidence="24">
        <text>L-threonyl-[protein] + ATP = O-phospho-L-threonyl-[protein] + ADP + H(+)</text>
        <dbReference type="Rhea" id="RHEA:46608"/>
        <dbReference type="Rhea" id="RHEA-COMP:11060"/>
        <dbReference type="Rhea" id="RHEA-COMP:11605"/>
        <dbReference type="ChEBI" id="CHEBI:15378"/>
        <dbReference type="ChEBI" id="CHEBI:30013"/>
        <dbReference type="ChEBI" id="CHEBI:30616"/>
        <dbReference type="ChEBI" id="CHEBI:61977"/>
        <dbReference type="ChEBI" id="CHEBI:456216"/>
        <dbReference type="EC" id="2.7.11.1"/>
    </reaction>
</comment>
<evidence type="ECO:0000256" key="26">
    <source>
        <dbReference type="SAM" id="MobiDB-lite"/>
    </source>
</evidence>
<proteinExistence type="inferred from homology"/>
<dbReference type="Gene3D" id="3.80.10.10">
    <property type="entry name" value="Ribonuclease Inhibitor"/>
    <property type="match status" value="2"/>
</dbReference>
<dbReference type="Gene3D" id="3.30.930.10">
    <property type="entry name" value="Bira Bifunctional Protein, Domain 2"/>
    <property type="match status" value="1"/>
</dbReference>
<dbReference type="InterPro" id="IPR011009">
    <property type="entry name" value="Kinase-like_dom_sf"/>
</dbReference>
<dbReference type="InterPro" id="IPR008948">
    <property type="entry name" value="L-Aspartase-like"/>
</dbReference>
<evidence type="ECO:0000256" key="17">
    <source>
        <dbReference type="ARBA" id="ARBA00022917"/>
    </source>
</evidence>
<keyword evidence="19 27" id="KW-0472">Membrane</keyword>
<dbReference type="PANTHER" id="PTHR11476:SF7">
    <property type="entry name" value="HISTIDINE--TRNA LIGASE"/>
    <property type="match status" value="1"/>
</dbReference>